<feature type="domain" description="F-box" evidence="2">
    <location>
        <begin position="52"/>
        <end position="110"/>
    </location>
</feature>
<organism evidence="3 4">
    <name type="scientific">Lentinus tigrinus ALCF2SS1-6</name>
    <dbReference type="NCBI Taxonomy" id="1328759"/>
    <lineage>
        <taxon>Eukaryota</taxon>
        <taxon>Fungi</taxon>
        <taxon>Dikarya</taxon>
        <taxon>Basidiomycota</taxon>
        <taxon>Agaricomycotina</taxon>
        <taxon>Agaricomycetes</taxon>
        <taxon>Polyporales</taxon>
        <taxon>Polyporaceae</taxon>
        <taxon>Lentinus</taxon>
    </lineage>
</organism>
<dbReference type="OrthoDB" id="2754677at2759"/>
<keyword evidence="4" id="KW-1185">Reference proteome</keyword>
<feature type="region of interest" description="Disordered" evidence="1">
    <location>
        <begin position="1"/>
        <end position="49"/>
    </location>
</feature>
<protein>
    <recommendedName>
        <fullName evidence="2">F-box domain-containing protein</fullName>
    </recommendedName>
</protein>
<dbReference type="Proteomes" id="UP000313359">
    <property type="component" value="Unassembled WGS sequence"/>
</dbReference>
<evidence type="ECO:0000313" key="4">
    <source>
        <dbReference type="Proteomes" id="UP000313359"/>
    </source>
</evidence>
<evidence type="ECO:0000259" key="2">
    <source>
        <dbReference type="Pfam" id="PF12937"/>
    </source>
</evidence>
<dbReference type="Pfam" id="PF12937">
    <property type="entry name" value="F-box-like"/>
    <property type="match status" value="1"/>
</dbReference>
<evidence type="ECO:0000256" key="1">
    <source>
        <dbReference type="SAM" id="MobiDB-lite"/>
    </source>
</evidence>
<dbReference type="EMBL" id="ML122313">
    <property type="protein sequence ID" value="RPD53934.1"/>
    <property type="molecule type" value="Genomic_DNA"/>
</dbReference>
<sequence length="546" mass="62690">MLPAYTPNRPMDHPRRRRAEFQERPRPRGMRLRGPMVPSPGHNATGRDLTKTLPPELIVKICEYMVETEVVRDLAPWKLYRSYKKWIPASSTCMRWRKIAFTAPSLWRVIDVGSTGWALRFGLDLVPDGVPLEITFHDPAPIPFFVSTLHKNAHRIEKLIIPELDDRDILSGLTSIFCWSSMPQLKELWVNTVPRTRDDDFQPFIRPELVPNLQAVHFTHLRVNWGSPIIPNLRALSLGCSPAQDRCYLDQFLNIMATCQRLEFLKIDRAFPIFGEDQSKIRIALPKLREVYLTADDPREVHHVLSHIRFDPSVNIDVHIRIDVDGPEHPFAHTGISSVIPYDAACIPVLGAATRAIVKDYDFECWGPGGCGRLALTFDYLRVHYWRYTVSEHAKEFGDLLSRAPVAALTIQKEWSPSLATADLSRLLRKFSKVVCLEHIGLRNDLKNVLMPRESREGSGRVSCITALPQLRALRLTGMVWDPYFVIGLRDCLRARYMAGLFLDDLLVEFRGRGTMFTRKDIEYRTLDAEEDMKQLVRGPVQVRRN</sequence>
<dbReference type="STRING" id="1328759.A0A5C2RRJ7"/>
<gene>
    <name evidence="3" type="ORF">L227DRAFT_376281</name>
</gene>
<dbReference type="InterPro" id="IPR001810">
    <property type="entry name" value="F-box_dom"/>
</dbReference>
<dbReference type="AlphaFoldDB" id="A0A5C2RRJ7"/>
<dbReference type="Gene3D" id="1.20.1280.50">
    <property type="match status" value="1"/>
</dbReference>
<reference evidence="3" key="1">
    <citation type="journal article" date="2018" name="Genome Biol. Evol.">
        <title>Genomics and development of Lentinus tigrinus, a white-rot wood-decaying mushroom with dimorphic fruiting bodies.</title>
        <authorList>
            <person name="Wu B."/>
            <person name="Xu Z."/>
            <person name="Knudson A."/>
            <person name="Carlson A."/>
            <person name="Chen N."/>
            <person name="Kovaka S."/>
            <person name="LaButti K."/>
            <person name="Lipzen A."/>
            <person name="Pennachio C."/>
            <person name="Riley R."/>
            <person name="Schakwitz W."/>
            <person name="Umezawa K."/>
            <person name="Ohm R.A."/>
            <person name="Grigoriev I.V."/>
            <person name="Nagy L.G."/>
            <person name="Gibbons J."/>
            <person name="Hibbett D."/>
        </authorList>
    </citation>
    <scope>NUCLEOTIDE SEQUENCE [LARGE SCALE GENOMIC DNA]</scope>
    <source>
        <strain evidence="3">ALCF2SS1-6</strain>
    </source>
</reference>
<name>A0A5C2RRJ7_9APHY</name>
<proteinExistence type="predicted"/>
<evidence type="ECO:0000313" key="3">
    <source>
        <dbReference type="EMBL" id="RPD53934.1"/>
    </source>
</evidence>
<accession>A0A5C2RRJ7</accession>